<dbReference type="Proteomes" id="UP000789570">
    <property type="component" value="Unassembled WGS sequence"/>
</dbReference>
<proteinExistence type="predicted"/>
<reference evidence="1" key="1">
    <citation type="submission" date="2021-06" db="EMBL/GenBank/DDBJ databases">
        <authorList>
            <person name="Kallberg Y."/>
            <person name="Tangrot J."/>
            <person name="Rosling A."/>
        </authorList>
    </citation>
    <scope>NUCLEOTIDE SEQUENCE</scope>
    <source>
        <strain evidence="1">UK204</strain>
    </source>
</reference>
<gene>
    <name evidence="1" type="ORF">FCALED_LOCUS17025</name>
</gene>
<evidence type="ECO:0000313" key="1">
    <source>
        <dbReference type="EMBL" id="CAG8762584.1"/>
    </source>
</evidence>
<dbReference type="AlphaFoldDB" id="A0A9N9J554"/>
<dbReference type="OrthoDB" id="2407615at2759"/>
<keyword evidence="2" id="KW-1185">Reference proteome</keyword>
<name>A0A9N9J554_9GLOM</name>
<evidence type="ECO:0000313" key="2">
    <source>
        <dbReference type="Proteomes" id="UP000789570"/>
    </source>
</evidence>
<protein>
    <submittedName>
        <fullName evidence="1">16393_t:CDS:1</fullName>
    </submittedName>
</protein>
<accession>A0A9N9J554</accession>
<sequence length="135" mass="15766">MWKRLFTTIRYADAESASPRMHSDFEIESQHLDGYNKLSEEMKSFSIIAQAQHINYIKEKLSSKKQLVTRSIPVTIDKVQIQSAKSSMKKEELILIIESLIRSLNETNWPQFQGLKSKRKDELLIILQEVRDLTN</sequence>
<feature type="non-terminal residue" evidence="1">
    <location>
        <position position="1"/>
    </location>
</feature>
<organism evidence="1 2">
    <name type="scientific">Funneliformis caledonium</name>
    <dbReference type="NCBI Taxonomy" id="1117310"/>
    <lineage>
        <taxon>Eukaryota</taxon>
        <taxon>Fungi</taxon>
        <taxon>Fungi incertae sedis</taxon>
        <taxon>Mucoromycota</taxon>
        <taxon>Glomeromycotina</taxon>
        <taxon>Glomeromycetes</taxon>
        <taxon>Glomerales</taxon>
        <taxon>Glomeraceae</taxon>
        <taxon>Funneliformis</taxon>
    </lineage>
</organism>
<dbReference type="EMBL" id="CAJVPQ010023367">
    <property type="protein sequence ID" value="CAG8762584.1"/>
    <property type="molecule type" value="Genomic_DNA"/>
</dbReference>
<comment type="caution">
    <text evidence="1">The sequence shown here is derived from an EMBL/GenBank/DDBJ whole genome shotgun (WGS) entry which is preliminary data.</text>
</comment>